<dbReference type="PANTHER" id="PTHR10642:SF26">
    <property type="entry name" value="RIBONUCLEASE H1"/>
    <property type="match status" value="1"/>
</dbReference>
<dbReference type="InterPro" id="IPR002156">
    <property type="entry name" value="RNaseH_domain"/>
</dbReference>
<protein>
    <recommendedName>
        <fullName evidence="3">ribonuclease H</fullName>
        <ecNumber evidence="3">3.1.26.4</ecNumber>
    </recommendedName>
</protein>
<evidence type="ECO:0000256" key="6">
    <source>
        <dbReference type="ARBA" id="ARBA00022759"/>
    </source>
</evidence>
<feature type="domain" description="RNase H type-1" evidence="8">
    <location>
        <begin position="8"/>
        <end position="160"/>
    </location>
</feature>
<keyword evidence="10" id="KW-1185">Reference proteome</keyword>
<dbReference type="GO" id="GO:0046872">
    <property type="term" value="F:metal ion binding"/>
    <property type="evidence" value="ECO:0007669"/>
    <property type="project" value="UniProtKB-KW"/>
</dbReference>
<organism evidence="9 10">
    <name type="scientific">Ferranicluibacter rubi</name>
    <dbReference type="NCBI Taxonomy" id="2715133"/>
    <lineage>
        <taxon>Bacteria</taxon>
        <taxon>Pseudomonadati</taxon>
        <taxon>Pseudomonadota</taxon>
        <taxon>Alphaproteobacteria</taxon>
        <taxon>Hyphomicrobiales</taxon>
        <taxon>Rhizobiaceae</taxon>
        <taxon>Ferranicluibacter</taxon>
    </lineage>
</organism>
<keyword evidence="4" id="KW-0540">Nuclease</keyword>
<gene>
    <name evidence="9" type="ORF">G8E10_14530</name>
</gene>
<sequence length="167" mass="18590">MKIQDVLEADLLDVYADGSFRPKSSTGGWAFVVFQHGQEIHRALGFATGMSNNTFELLAVLKAAAWIANEHADTSATIWTDSSQTVKGCQISRAIWRNNGWRRIEANPKKRNRVIQDVALWQELDRQLTANPRIRIAWCRGHDDIPGNELADAMARTAAMATNVTIG</sequence>
<proteinExistence type="inferred from homology"/>
<evidence type="ECO:0000256" key="2">
    <source>
        <dbReference type="ARBA" id="ARBA00005300"/>
    </source>
</evidence>
<keyword evidence="6" id="KW-0255">Endonuclease</keyword>
<keyword evidence="5" id="KW-0479">Metal-binding</keyword>
<comment type="caution">
    <text evidence="9">The sequence shown here is derived from an EMBL/GenBank/DDBJ whole genome shotgun (WGS) entry which is preliminary data.</text>
</comment>
<dbReference type="GO" id="GO:0003676">
    <property type="term" value="F:nucleic acid binding"/>
    <property type="evidence" value="ECO:0007669"/>
    <property type="project" value="InterPro"/>
</dbReference>
<dbReference type="EC" id="3.1.26.4" evidence="3"/>
<comment type="similarity">
    <text evidence="2">Belongs to the RNase H family.</text>
</comment>
<dbReference type="EMBL" id="JAANCM010000007">
    <property type="protein sequence ID" value="NHT76948.1"/>
    <property type="molecule type" value="Genomic_DNA"/>
</dbReference>
<dbReference type="Gene3D" id="3.30.420.10">
    <property type="entry name" value="Ribonuclease H-like superfamily/Ribonuclease H"/>
    <property type="match status" value="1"/>
</dbReference>
<dbReference type="PROSITE" id="PS50879">
    <property type="entry name" value="RNASE_H_1"/>
    <property type="match status" value="1"/>
</dbReference>
<comment type="catalytic activity">
    <reaction evidence="1">
        <text>Endonucleolytic cleavage to 5'-phosphomonoester.</text>
        <dbReference type="EC" id="3.1.26.4"/>
    </reaction>
</comment>
<dbReference type="SUPFAM" id="SSF53098">
    <property type="entry name" value="Ribonuclease H-like"/>
    <property type="match status" value="1"/>
</dbReference>
<dbReference type="Pfam" id="PF00075">
    <property type="entry name" value="RNase_H"/>
    <property type="match status" value="1"/>
</dbReference>
<evidence type="ECO:0000313" key="10">
    <source>
        <dbReference type="Proteomes" id="UP001155840"/>
    </source>
</evidence>
<dbReference type="InterPro" id="IPR012337">
    <property type="entry name" value="RNaseH-like_sf"/>
</dbReference>
<dbReference type="PANTHER" id="PTHR10642">
    <property type="entry name" value="RIBONUCLEASE H1"/>
    <property type="match status" value="1"/>
</dbReference>
<dbReference type="InterPro" id="IPR050092">
    <property type="entry name" value="RNase_H"/>
</dbReference>
<dbReference type="GO" id="GO:0004523">
    <property type="term" value="F:RNA-DNA hybrid ribonuclease activity"/>
    <property type="evidence" value="ECO:0007669"/>
    <property type="project" value="UniProtKB-EC"/>
</dbReference>
<name>A0AA43ZFL5_9HYPH</name>
<evidence type="ECO:0000256" key="5">
    <source>
        <dbReference type="ARBA" id="ARBA00022723"/>
    </source>
</evidence>
<keyword evidence="7" id="KW-0378">Hydrolase</keyword>
<dbReference type="Proteomes" id="UP001155840">
    <property type="component" value="Unassembled WGS sequence"/>
</dbReference>
<evidence type="ECO:0000256" key="1">
    <source>
        <dbReference type="ARBA" id="ARBA00000077"/>
    </source>
</evidence>
<evidence type="ECO:0000313" key="9">
    <source>
        <dbReference type="EMBL" id="NHT76948.1"/>
    </source>
</evidence>
<evidence type="ECO:0000256" key="4">
    <source>
        <dbReference type="ARBA" id="ARBA00022722"/>
    </source>
</evidence>
<evidence type="ECO:0000256" key="3">
    <source>
        <dbReference type="ARBA" id="ARBA00012180"/>
    </source>
</evidence>
<accession>A0AA43ZFL5</accession>
<dbReference type="AlphaFoldDB" id="A0AA43ZFL5"/>
<dbReference type="GO" id="GO:0043137">
    <property type="term" value="P:DNA replication, removal of RNA primer"/>
    <property type="evidence" value="ECO:0007669"/>
    <property type="project" value="TreeGrafter"/>
</dbReference>
<evidence type="ECO:0000259" key="8">
    <source>
        <dbReference type="PROSITE" id="PS50879"/>
    </source>
</evidence>
<evidence type="ECO:0000256" key="7">
    <source>
        <dbReference type="ARBA" id="ARBA00022801"/>
    </source>
</evidence>
<reference evidence="9" key="1">
    <citation type="submission" date="2020-03" db="EMBL/GenBank/DDBJ databases">
        <title>Ferranicluibacter endophyticum gen. nov., sp. nov., a new genus isolated from Rubus ulmifolius Schott. stem.</title>
        <authorList>
            <person name="Roca-Couso R."/>
            <person name="Flores-Felix J.D."/>
            <person name="Igual J.M."/>
            <person name="Rivas R."/>
        </authorList>
    </citation>
    <scope>NUCLEOTIDE SEQUENCE</scope>
    <source>
        <strain evidence="9">CRRU44</strain>
    </source>
</reference>
<dbReference type="InterPro" id="IPR036397">
    <property type="entry name" value="RNaseH_sf"/>
</dbReference>